<dbReference type="AlphaFoldDB" id="A0ABD0LI31"/>
<protein>
    <submittedName>
        <fullName evidence="2">Uncharacterized protein</fullName>
    </submittedName>
</protein>
<organism evidence="2 3">
    <name type="scientific">Batillaria attramentaria</name>
    <dbReference type="NCBI Taxonomy" id="370345"/>
    <lineage>
        <taxon>Eukaryota</taxon>
        <taxon>Metazoa</taxon>
        <taxon>Spiralia</taxon>
        <taxon>Lophotrochozoa</taxon>
        <taxon>Mollusca</taxon>
        <taxon>Gastropoda</taxon>
        <taxon>Caenogastropoda</taxon>
        <taxon>Sorbeoconcha</taxon>
        <taxon>Cerithioidea</taxon>
        <taxon>Batillariidae</taxon>
        <taxon>Batillaria</taxon>
    </lineage>
</organism>
<sequence length="114" mass="12358">MATLRDGGSQTTDHETAGLVQRKLSRSENTADHSGLFSEQASLIKYNQSMSQTRGPQPLPTPPPPPPPPTRFYPPFYNSISEAKASLTGGAALVWFSCSSADLHYSRRSPETPP</sequence>
<gene>
    <name evidence="2" type="ORF">BaRGS_00009845</name>
</gene>
<evidence type="ECO:0000313" key="3">
    <source>
        <dbReference type="Proteomes" id="UP001519460"/>
    </source>
</evidence>
<comment type="caution">
    <text evidence="2">The sequence shown here is derived from an EMBL/GenBank/DDBJ whole genome shotgun (WGS) entry which is preliminary data.</text>
</comment>
<reference evidence="2 3" key="1">
    <citation type="journal article" date="2023" name="Sci. Data">
        <title>Genome assembly of the Korean intertidal mud-creeper Batillaria attramentaria.</title>
        <authorList>
            <person name="Patra A.K."/>
            <person name="Ho P.T."/>
            <person name="Jun S."/>
            <person name="Lee S.J."/>
            <person name="Kim Y."/>
            <person name="Won Y.J."/>
        </authorList>
    </citation>
    <scope>NUCLEOTIDE SEQUENCE [LARGE SCALE GENOMIC DNA]</scope>
    <source>
        <strain evidence="2">Wonlab-2016</strain>
    </source>
</reference>
<accession>A0ABD0LI31</accession>
<proteinExistence type="predicted"/>
<evidence type="ECO:0000256" key="1">
    <source>
        <dbReference type="SAM" id="MobiDB-lite"/>
    </source>
</evidence>
<dbReference type="Proteomes" id="UP001519460">
    <property type="component" value="Unassembled WGS sequence"/>
</dbReference>
<feature type="compositionally biased region" description="Polar residues" evidence="1">
    <location>
        <begin position="37"/>
        <end position="55"/>
    </location>
</feature>
<feature type="compositionally biased region" description="Pro residues" evidence="1">
    <location>
        <begin position="57"/>
        <end position="72"/>
    </location>
</feature>
<keyword evidence="3" id="KW-1185">Reference proteome</keyword>
<dbReference type="EMBL" id="JACVVK020000048">
    <property type="protein sequence ID" value="KAK7498753.1"/>
    <property type="molecule type" value="Genomic_DNA"/>
</dbReference>
<name>A0ABD0LI31_9CAEN</name>
<evidence type="ECO:0000313" key="2">
    <source>
        <dbReference type="EMBL" id="KAK7498753.1"/>
    </source>
</evidence>
<feature type="region of interest" description="Disordered" evidence="1">
    <location>
        <begin position="1"/>
        <end position="73"/>
    </location>
</feature>